<dbReference type="EMBL" id="JBHLWE010000009">
    <property type="protein sequence ID" value="MFC0339788.1"/>
    <property type="molecule type" value="Genomic_DNA"/>
</dbReference>
<sequence>MNRRALLKAAPALAMAGAVPAMASEGDTPILRLFRQHQAINDAAMVHVCVATGKDEDEELDRLFYRERDRIQDEMMALPCTCAADFAAKVIVDTCNGGLFSDWETGAIWQEARALTGGAA</sequence>
<dbReference type="Proteomes" id="UP001589799">
    <property type="component" value="Unassembled WGS sequence"/>
</dbReference>
<protein>
    <recommendedName>
        <fullName evidence="4">Twin-arginine translocation signal domain-containing protein</fullName>
    </recommendedName>
</protein>
<evidence type="ECO:0000313" key="3">
    <source>
        <dbReference type="Proteomes" id="UP001589799"/>
    </source>
</evidence>
<organism evidence="2 3">
    <name type="scientific">Paracoccus niistensis</name>
    <dbReference type="NCBI Taxonomy" id="632935"/>
    <lineage>
        <taxon>Bacteria</taxon>
        <taxon>Pseudomonadati</taxon>
        <taxon>Pseudomonadota</taxon>
        <taxon>Alphaproteobacteria</taxon>
        <taxon>Rhodobacterales</taxon>
        <taxon>Paracoccaceae</taxon>
        <taxon>Paracoccus</taxon>
    </lineage>
</organism>
<evidence type="ECO:0000256" key="1">
    <source>
        <dbReference type="SAM" id="SignalP"/>
    </source>
</evidence>
<gene>
    <name evidence="2" type="ORF">ACFFII_03280</name>
</gene>
<comment type="caution">
    <text evidence="2">The sequence shown here is derived from an EMBL/GenBank/DDBJ whole genome shotgun (WGS) entry which is preliminary data.</text>
</comment>
<keyword evidence="3" id="KW-1185">Reference proteome</keyword>
<reference evidence="2 3" key="1">
    <citation type="submission" date="2024-09" db="EMBL/GenBank/DDBJ databases">
        <authorList>
            <person name="Sun Q."/>
            <person name="Mori K."/>
        </authorList>
    </citation>
    <scope>NUCLEOTIDE SEQUENCE [LARGE SCALE GENOMIC DNA]</scope>
    <source>
        <strain evidence="2 3">KCTC 22789</strain>
    </source>
</reference>
<feature type="chain" id="PRO_5045926294" description="Twin-arginine translocation signal domain-containing protein" evidence="1">
    <location>
        <begin position="24"/>
        <end position="120"/>
    </location>
</feature>
<feature type="signal peptide" evidence="1">
    <location>
        <begin position="1"/>
        <end position="23"/>
    </location>
</feature>
<proteinExistence type="predicted"/>
<dbReference type="RefSeq" id="WP_377697470.1">
    <property type="nucleotide sequence ID" value="NZ_JBHLWE010000009.1"/>
</dbReference>
<evidence type="ECO:0000313" key="2">
    <source>
        <dbReference type="EMBL" id="MFC0339788.1"/>
    </source>
</evidence>
<evidence type="ECO:0008006" key="4">
    <source>
        <dbReference type="Google" id="ProtNLM"/>
    </source>
</evidence>
<accession>A0ABV6I0N2</accession>
<name>A0ABV6I0N2_9RHOB</name>
<keyword evidence="1" id="KW-0732">Signal</keyword>